<dbReference type="InterPro" id="IPR040676">
    <property type="entry name" value="DUF5641"/>
</dbReference>
<keyword evidence="7" id="KW-1185">Reference proteome</keyword>
<keyword evidence="3" id="KW-0175">Coiled coil</keyword>
<dbReference type="EMBL" id="CP092872">
    <property type="protein sequence ID" value="UYV73433.1"/>
    <property type="molecule type" value="Genomic_DNA"/>
</dbReference>
<dbReference type="InterPro" id="IPR043128">
    <property type="entry name" value="Rev_trsase/Diguanyl_cyclase"/>
</dbReference>
<sequence>MADQPVSSAELKKLRTPVRAMFTKAFNELETEIKKKEVKKADVEKILRRLQTHHEKLLILNMRMEEALLRESASEDIFTAEYESVCEYEDNFSNIMTDYEALAEEDDVSTSTISGTAAMNYRLPKLEFKKFGGEPREWITFWSQFSTIDRDPQMPPEIMFQYLFQATAENSEAREAVESFTPSADNYPKVIEYIKSRFGEDEMLVEIYVRDLLQNVRAEGKMSVVKLYDRLETQLRALETLGVARDKFAAMLYPLVESALPEDTLRVWERSQFTVSGRGVQDKLTQLMTFLKTEVKGESRVNMAKAAFKIDNNQDAKDDRSNRKSLSKKNTGSKMPTATDLANTTQIANTTRMRNNCIFCGNGHPSQECYSGQRMHLPEKKDKAKGKNVCFWCLFPGHAFKKCRIKPRCPVCGGKHYAIMCPTLEAQKTSHLQKAELKVSGESPATEQETANQFTSTTLNNATVGGVYLQTLIVKISGPEGKHNVRVLLDCGSQRSYISKRMVDALGLKRVQQVTLTHNLFGGGEISQKKHNVYKVNVSSLNNEYMDDLKFLDQEVICGHISQVQDHTILNELKARGINLTDIYQGEERPIHMLIGSDLLSGILTGRMQILQSGVVATETKLGWTVMGPAIGNDMEDSCLIVTSLHVNSFDVQDLWKLDVLGIMDAAETKSRKDLIEASNTHFKETVKRDESGRYIVSLPWIAGHPPVPVNRRTTENRLLTTTRNVQGKMLYEKYDTIFEEWEKEKIIEEVEDKWEECNYLPHRPVLKDSHTTPIRPVFDASCKKKGLPSLNQCLEKGDNLIELIPDLLLRFRLGKYGIIADIRKAFLQIQVREEDREFLRFLWWKKDQKTLNFYRHCRVVFGLTSSPFLLAATIKYHLSLPQFQDNRCAELLARSFYVDNCILNLSSTHDVKKFIKESSDIMMQAKFELRDWMWNEPGITEQDPASILGIKWHLQTDTIAINVQSLKNIDEEKSITKRSILSACHRIFDPIQFTCPATIKNKKMVQDAWKENKSWDEPLNEDRRVEFIKWRKQALELDQIKIPRWILPIKGRTTLHVFCDASAIAYATVIFMRIENASVIVVRFVEARNRLELLACLIGARLLVHVLENLEESPEKIQCWTDSSPALYWIQQQENWAQFVSNRVKEITTLTKSEDWNHVAGEHNPADLPSRGESPSKFTKFGWWEGPKWLQEKKEDWPVSKVQYDLEAIEEERRKTVVAGFVAKKPEENPWYLNLYEGKREVTLTQILRVIAWMLRFKPSEYKGDVISQEELDSAEKSLVKIIQSESIGEEDPKMKQLHAFQDKEGLWRVKTRIVNRNDDELFRLPILIPTNHPVTELIVKSVHEKMYHCGAQTLRSVLREKFWIPKARQLVRHVTGIDLGGPLYLEDGQKVWFVIFTCGVYRAVHLELVTSLSTEALVGAVERFVARRGCPAVIYSDNGTNLVGLRNELYRVNFGVKWKLNPPAAPWWGGWIERIVGLTKKLLRRLLGKRVVNYEEMVTILENCERVINARPLTYIAEDNDDLVPLTPEMFLREPRAEGEIDLNEFRCNFGKSYEKRKRLLKDFRKRFRSEYLGLLVHHDNRKKQRQLKVGDIVLVEVENRKQINWPMGKITKVFPGTDNVRRLVEVKTKSGFMKAMKRAVQRLFPLEVPSEDVEQGDGELKPAEDEIVREKTSSVESTSAQEKTTPVKKVKMTYLGKGVKIDLMLLAQELGESPDSGMRIVDLKDLILKSSAYDEELVKNMLTNIIEERKAKELKKQRSEELDEERRFELEKLRMQTTHNEFLKTTESVASGTDVPQIEFKKLIPNFNPKETDIATFLNLFERQLKFLKVPNTHWVAYLLGVLPGDVAKLIAREPEEQSHDYDHIKKMLLSRFKLSGDSFRQLFYRHQKSSENTWKDYYFELQNFFESWLQDLRIASFDKLKDLIIAEQMKKRTSPEMRDHFWEEWFAWVTPSQLAAKLDTYDNLRKIKDMSLNNKRNAYEKTKEISRSFSGPRESFSKITEKPRGETRKKDRSSIYCYGCGAQGFIKARCPTCNLTETVPKLNMNSMSFYSSLVESQPVSLIEVFICHHQAAVCADMGATHSVAGEKLYRLLKDNGVKFIPNITGIKLGDGEEKIVDILTATVDIHVKGKKVPTSLMVLTNARGNRTLLGTDFLKAAGIVLDIPMGKWYFSESPRIKFDFIRNPPNIAALLAVSENVSPCHLRKDEGTHLTVHQKGQLNSLLEKFETCFQPGGEAIMSDRESGDEHHPAQRGGQRMPQEEQELATKMLQIQSKRFYLDVKQNRRGRFIKVAEVGTAGRKSRLLLAMSTAAEFRDHLTTFSDLYASLGPPNPDNIPEDGKLKSEVMVKDNRRYYLDLKENTRGRFLRVSQTIARGGPRSQIAIPAQGMIEFRDALTDLLEEYNIDDVVQDFKAVVDNDNFVAEITPYLKRFATITHEIQERIQLKQDQHKKYFDKNRRQVYFSPGDRVWISTHPISKSKSKKTGKFMPRREGPYLVLTQRSPTTYTVAATSDPTIPIGNYHVSSLTPYSARDTRQVCPIRRRGRPKTSSNTSGGSPRAVPSTSGGPLGLSGVTGSSSGRLRSQRGSL</sequence>
<gene>
    <name evidence="6" type="ORF">LAZ67_10003187</name>
</gene>
<dbReference type="InterPro" id="IPR036397">
    <property type="entry name" value="RNaseH_sf"/>
</dbReference>
<feature type="compositionally biased region" description="Polar residues" evidence="4">
    <location>
        <begin position="328"/>
        <end position="340"/>
    </location>
</feature>
<feature type="region of interest" description="Disordered" evidence="4">
    <location>
        <begin position="2534"/>
        <end position="2590"/>
    </location>
</feature>
<evidence type="ECO:0000256" key="1">
    <source>
        <dbReference type="ARBA" id="ARBA00009251"/>
    </source>
</evidence>
<evidence type="ECO:0000313" key="6">
    <source>
        <dbReference type="EMBL" id="UYV73433.1"/>
    </source>
</evidence>
<feature type="region of interest" description="Disordered" evidence="4">
    <location>
        <begin position="312"/>
        <end position="340"/>
    </location>
</feature>
<evidence type="ECO:0000256" key="3">
    <source>
        <dbReference type="SAM" id="Coils"/>
    </source>
</evidence>
<dbReference type="Pfam" id="PF04845">
    <property type="entry name" value="PurA"/>
    <property type="match status" value="1"/>
</dbReference>
<dbReference type="InterPro" id="IPR001584">
    <property type="entry name" value="Integrase_cat-core"/>
</dbReference>
<dbReference type="Proteomes" id="UP001235939">
    <property type="component" value="Chromosome 10"/>
</dbReference>
<evidence type="ECO:0000256" key="4">
    <source>
        <dbReference type="SAM" id="MobiDB-lite"/>
    </source>
</evidence>
<dbReference type="Gene3D" id="3.30.2450.30">
    <property type="match status" value="1"/>
</dbReference>
<evidence type="ECO:0000259" key="5">
    <source>
        <dbReference type="PROSITE" id="PS50994"/>
    </source>
</evidence>
<feature type="compositionally biased region" description="Basic and acidic residues" evidence="4">
    <location>
        <begin position="2241"/>
        <end position="2252"/>
    </location>
</feature>
<dbReference type="InterPro" id="IPR008042">
    <property type="entry name" value="Retrotrans_Pao"/>
</dbReference>
<dbReference type="InterPro" id="IPR012337">
    <property type="entry name" value="RNaseH-like_sf"/>
</dbReference>
<comment type="similarity">
    <text evidence="1">Belongs to the PUR DNA-binding protein family.</text>
</comment>
<feature type="region of interest" description="Disordered" evidence="4">
    <location>
        <begin position="2240"/>
        <end position="2264"/>
    </location>
</feature>
<dbReference type="InterPro" id="IPR005312">
    <property type="entry name" value="DUF1759"/>
</dbReference>
<dbReference type="PROSITE" id="PS50994">
    <property type="entry name" value="INTEGRASE"/>
    <property type="match status" value="1"/>
</dbReference>
<dbReference type="Pfam" id="PF03564">
    <property type="entry name" value="DUF1759"/>
    <property type="match status" value="1"/>
</dbReference>
<dbReference type="Gene3D" id="3.10.10.10">
    <property type="entry name" value="HIV Type 1 Reverse Transcriptase, subunit A, domain 1"/>
    <property type="match status" value="1"/>
</dbReference>
<accession>A0ABY6KXL1</accession>
<dbReference type="InterPro" id="IPR006628">
    <property type="entry name" value="PUR-bd_fam"/>
</dbReference>
<organism evidence="6 7">
    <name type="scientific">Cordylochernes scorpioides</name>
    <dbReference type="NCBI Taxonomy" id="51811"/>
    <lineage>
        <taxon>Eukaryota</taxon>
        <taxon>Metazoa</taxon>
        <taxon>Ecdysozoa</taxon>
        <taxon>Arthropoda</taxon>
        <taxon>Chelicerata</taxon>
        <taxon>Arachnida</taxon>
        <taxon>Pseudoscorpiones</taxon>
        <taxon>Cheliferoidea</taxon>
        <taxon>Chernetidae</taxon>
        <taxon>Cordylochernes</taxon>
    </lineage>
</organism>
<dbReference type="SUPFAM" id="SSF56672">
    <property type="entry name" value="DNA/RNA polymerases"/>
    <property type="match status" value="1"/>
</dbReference>
<reference evidence="6 7" key="1">
    <citation type="submission" date="2022-01" db="EMBL/GenBank/DDBJ databases">
        <title>A chromosomal length assembly of Cordylochernes scorpioides.</title>
        <authorList>
            <person name="Zeh D."/>
            <person name="Zeh J."/>
        </authorList>
    </citation>
    <scope>NUCLEOTIDE SEQUENCE [LARGE SCALE GENOMIC DNA]</scope>
    <source>
        <strain evidence="6">IN4F17</strain>
        <tissue evidence="6">Whole Body</tissue>
    </source>
</reference>
<dbReference type="PANTHER" id="PTHR47331:SF1">
    <property type="entry name" value="GAG-LIKE PROTEIN"/>
    <property type="match status" value="1"/>
</dbReference>
<feature type="domain" description="Integrase catalytic" evidence="5">
    <location>
        <begin position="1363"/>
        <end position="1538"/>
    </location>
</feature>
<dbReference type="Gene3D" id="3.30.70.270">
    <property type="match status" value="1"/>
</dbReference>
<feature type="coiled-coil region" evidence="3">
    <location>
        <begin position="1747"/>
        <end position="1774"/>
    </location>
</feature>
<dbReference type="InterPro" id="IPR021109">
    <property type="entry name" value="Peptidase_aspartic_dom_sf"/>
</dbReference>
<feature type="compositionally biased region" description="Low complexity" evidence="4">
    <location>
        <begin position="2562"/>
        <end position="2590"/>
    </location>
</feature>
<dbReference type="InterPro" id="IPR043502">
    <property type="entry name" value="DNA/RNA_pol_sf"/>
</dbReference>
<dbReference type="CDD" id="cd00303">
    <property type="entry name" value="retropepsin_like"/>
    <property type="match status" value="1"/>
</dbReference>
<dbReference type="SUPFAM" id="SSF53098">
    <property type="entry name" value="Ribonuclease H-like"/>
    <property type="match status" value="1"/>
</dbReference>
<dbReference type="SMART" id="SM00712">
    <property type="entry name" value="PUR"/>
    <property type="match status" value="2"/>
</dbReference>
<dbReference type="Pfam" id="PF05380">
    <property type="entry name" value="Peptidase_A17"/>
    <property type="match status" value="1"/>
</dbReference>
<dbReference type="Gene3D" id="2.40.70.10">
    <property type="entry name" value="Acid Proteases"/>
    <property type="match status" value="2"/>
</dbReference>
<proteinExistence type="inferred from homology"/>
<feature type="compositionally biased region" description="Basic and acidic residues" evidence="4">
    <location>
        <begin position="312"/>
        <end position="322"/>
    </location>
</feature>
<dbReference type="PANTHER" id="PTHR47331">
    <property type="entry name" value="PHD-TYPE DOMAIN-CONTAINING PROTEIN"/>
    <property type="match status" value="1"/>
</dbReference>
<dbReference type="Pfam" id="PF18701">
    <property type="entry name" value="DUF5641"/>
    <property type="match status" value="1"/>
</dbReference>
<evidence type="ECO:0000256" key="2">
    <source>
        <dbReference type="ARBA" id="ARBA00023125"/>
    </source>
</evidence>
<protein>
    <recommendedName>
        <fullName evidence="5">Integrase catalytic domain-containing protein</fullName>
    </recommendedName>
</protein>
<dbReference type="Gene3D" id="3.30.420.10">
    <property type="entry name" value="Ribonuclease H-like superfamily/Ribonuclease H"/>
    <property type="match status" value="1"/>
</dbReference>
<dbReference type="SUPFAM" id="SSF47353">
    <property type="entry name" value="Retrovirus capsid dimerization domain-like"/>
    <property type="match status" value="1"/>
</dbReference>
<keyword evidence="2" id="KW-0238">DNA-binding</keyword>
<name>A0ABY6KXL1_9ARAC</name>
<evidence type="ECO:0000313" key="7">
    <source>
        <dbReference type="Proteomes" id="UP001235939"/>
    </source>
</evidence>